<organism evidence="5 6">
    <name type="scientific">Powellomyces hirtus</name>
    <dbReference type="NCBI Taxonomy" id="109895"/>
    <lineage>
        <taxon>Eukaryota</taxon>
        <taxon>Fungi</taxon>
        <taxon>Fungi incertae sedis</taxon>
        <taxon>Chytridiomycota</taxon>
        <taxon>Chytridiomycota incertae sedis</taxon>
        <taxon>Chytridiomycetes</taxon>
        <taxon>Spizellomycetales</taxon>
        <taxon>Powellomycetaceae</taxon>
        <taxon>Powellomyces</taxon>
    </lineage>
</organism>
<evidence type="ECO:0000313" key="6">
    <source>
        <dbReference type="Proteomes" id="UP000318582"/>
    </source>
</evidence>
<accession>A0A507DQA0</accession>
<reference evidence="5 6" key="1">
    <citation type="journal article" date="2019" name="Sci. Rep.">
        <title>Comparative genomics of chytrid fungi reveal insights into the obligate biotrophic and pathogenic lifestyle of Synchytrium endobioticum.</title>
        <authorList>
            <person name="van de Vossenberg B.T.L.H."/>
            <person name="Warris S."/>
            <person name="Nguyen H.D.T."/>
            <person name="van Gent-Pelzer M.P.E."/>
            <person name="Joly D.L."/>
            <person name="van de Geest H.C."/>
            <person name="Bonants P.J.M."/>
            <person name="Smith D.S."/>
            <person name="Levesque C.A."/>
            <person name="van der Lee T.A.J."/>
        </authorList>
    </citation>
    <scope>NUCLEOTIDE SEQUENCE [LARGE SCALE GENOMIC DNA]</scope>
    <source>
        <strain evidence="5 6">CBS 809.83</strain>
    </source>
</reference>
<evidence type="ECO:0008006" key="7">
    <source>
        <dbReference type="Google" id="ProtNLM"/>
    </source>
</evidence>
<protein>
    <recommendedName>
        <fullName evidence="7">Charged multivesicular body protein 5</fullName>
    </recommendedName>
</protein>
<dbReference type="PANTHER" id="PTHR22761">
    <property type="entry name" value="CHARGED MULTIVESICULAR BODY PROTEIN"/>
    <property type="match status" value="1"/>
</dbReference>
<evidence type="ECO:0000256" key="1">
    <source>
        <dbReference type="ARBA" id="ARBA00006190"/>
    </source>
</evidence>
<dbReference type="STRING" id="109895.A0A507DQA0"/>
<dbReference type="GO" id="GO:0006900">
    <property type="term" value="P:vesicle budding from membrane"/>
    <property type="evidence" value="ECO:0007669"/>
    <property type="project" value="TreeGrafter"/>
</dbReference>
<evidence type="ECO:0000313" key="5">
    <source>
        <dbReference type="EMBL" id="TPX53686.1"/>
    </source>
</evidence>
<feature type="coiled-coil region" evidence="3">
    <location>
        <begin position="28"/>
        <end position="55"/>
    </location>
</feature>
<gene>
    <name evidence="5" type="ORF">PhCBS80983_g06235</name>
</gene>
<dbReference type="PANTHER" id="PTHR22761:SF12">
    <property type="entry name" value="CHARGED MULTIVESICULAR BODY PROTEIN 5"/>
    <property type="match status" value="1"/>
</dbReference>
<keyword evidence="6" id="KW-1185">Reference proteome</keyword>
<dbReference type="InterPro" id="IPR005024">
    <property type="entry name" value="Snf7_fam"/>
</dbReference>
<dbReference type="EMBL" id="QEAQ01000209">
    <property type="protein sequence ID" value="TPX53686.1"/>
    <property type="molecule type" value="Genomic_DNA"/>
</dbReference>
<feature type="region of interest" description="Disordered" evidence="4">
    <location>
        <begin position="172"/>
        <end position="207"/>
    </location>
</feature>
<evidence type="ECO:0000256" key="2">
    <source>
        <dbReference type="ARBA" id="ARBA00023054"/>
    </source>
</evidence>
<dbReference type="Gene3D" id="1.10.287.1060">
    <property type="entry name" value="ESAT-6-like"/>
    <property type="match status" value="1"/>
</dbReference>
<name>A0A507DQA0_9FUNG</name>
<keyword evidence="2 3" id="KW-0175">Coiled coil</keyword>
<proteinExistence type="inferred from homology"/>
<dbReference type="GO" id="GO:0005771">
    <property type="term" value="C:multivesicular body"/>
    <property type="evidence" value="ECO:0007669"/>
    <property type="project" value="TreeGrafter"/>
</dbReference>
<comment type="similarity">
    <text evidence="1">Belongs to the SNF7 family.</text>
</comment>
<evidence type="ECO:0000256" key="4">
    <source>
        <dbReference type="SAM" id="MobiDB-lite"/>
    </source>
</evidence>
<dbReference type="Proteomes" id="UP000318582">
    <property type="component" value="Unassembled WGS sequence"/>
</dbReference>
<dbReference type="Pfam" id="PF03357">
    <property type="entry name" value="Snf7"/>
    <property type="match status" value="1"/>
</dbReference>
<sequence>MNRIFGTNKPKAPKPTIADAISTTDARADSVEVKIKKLDGELMKYKEQMKRMRDGPAKEAVKQKAMRILKQKKLYEGQRDQLVQQSFNMEQGNMAMDNLKNTLVTVDAMQLANKELKGQYKKINLDKIEKIQDEMEDLLEQASDLQETMARSYGLPDGIDEDDLEAELDALGDELMEDEAEPSYLQEPAYTTPDMPNAVAGDPAANPVQLDEYGLPVAPAPTKLNA</sequence>
<comment type="caution">
    <text evidence="5">The sequence shown here is derived from an EMBL/GenBank/DDBJ whole genome shotgun (WGS) entry which is preliminary data.</text>
</comment>
<dbReference type="GO" id="GO:0032511">
    <property type="term" value="P:late endosome to vacuole transport via multivesicular body sorting pathway"/>
    <property type="evidence" value="ECO:0007669"/>
    <property type="project" value="TreeGrafter"/>
</dbReference>
<feature type="compositionally biased region" description="Acidic residues" evidence="4">
    <location>
        <begin position="172"/>
        <end position="181"/>
    </location>
</feature>
<dbReference type="Gene3D" id="6.10.250.1710">
    <property type="match status" value="1"/>
</dbReference>
<dbReference type="AlphaFoldDB" id="A0A507DQA0"/>
<evidence type="ECO:0000256" key="3">
    <source>
        <dbReference type="SAM" id="Coils"/>
    </source>
</evidence>